<name>K0YPD6_9ACTO</name>
<gene>
    <name evidence="2" type="ORF">HMPREF9240_01805</name>
</gene>
<dbReference type="RefSeq" id="WP_004808208.1">
    <property type="nucleotide sequence ID" value="NZ_JH815217.1"/>
</dbReference>
<sequence length="86" mass="9573">MAINRKSRPLWAVAALSLAVSGQALVANAANKPVDFRYRLPSRAQSALFVAFDPKNPEGFMTLEQNRTYKIPAGWVLSDRINMQPQ</sequence>
<keyword evidence="1" id="KW-0732">Signal</keyword>
<organism evidence="2 3">
    <name type="scientific">Winkia neuii BV029A5</name>
    <dbReference type="NCBI Taxonomy" id="888439"/>
    <lineage>
        <taxon>Bacteria</taxon>
        <taxon>Bacillati</taxon>
        <taxon>Actinomycetota</taxon>
        <taxon>Actinomycetes</taxon>
        <taxon>Actinomycetales</taxon>
        <taxon>Actinomycetaceae</taxon>
        <taxon>Winkia</taxon>
    </lineage>
</organism>
<proteinExistence type="predicted"/>
<dbReference type="Proteomes" id="UP000006075">
    <property type="component" value="Unassembled WGS sequence"/>
</dbReference>
<accession>K0YPD6</accession>
<feature type="signal peptide" evidence="1">
    <location>
        <begin position="1"/>
        <end position="29"/>
    </location>
</feature>
<evidence type="ECO:0000313" key="3">
    <source>
        <dbReference type="Proteomes" id="UP000006075"/>
    </source>
</evidence>
<reference evidence="2 3" key="1">
    <citation type="submission" date="2012-07" db="EMBL/GenBank/DDBJ databases">
        <title>The Genome Sequence of Actinomyces neuii subsp. anitratus BVS029A5.</title>
        <authorList>
            <consortium name="The Broad Institute Genome Sequencing Platform"/>
            <person name="Earl A."/>
            <person name="Ward D."/>
            <person name="Feldgarden M."/>
            <person name="Gevers D."/>
            <person name="Saerens B."/>
            <person name="Vaneechoutte M."/>
            <person name="Walker B."/>
            <person name="Young S.K."/>
            <person name="Zeng Q."/>
            <person name="Gargeya S."/>
            <person name="Fitzgerald M."/>
            <person name="Haas B."/>
            <person name="Abouelleil A."/>
            <person name="Alvarado L."/>
            <person name="Arachchi H.M."/>
            <person name="Berlin A."/>
            <person name="Chapman S.B."/>
            <person name="Goldberg J."/>
            <person name="Griggs A."/>
            <person name="Gujja S."/>
            <person name="Hansen M."/>
            <person name="Howarth C."/>
            <person name="Imamovic A."/>
            <person name="Larimer J."/>
            <person name="McCowen C."/>
            <person name="Montmayeur A."/>
            <person name="Murphy C."/>
            <person name="Neiman D."/>
            <person name="Pearson M."/>
            <person name="Priest M."/>
            <person name="Roberts A."/>
            <person name="Saif S."/>
            <person name="Shea T."/>
            <person name="Sisk P."/>
            <person name="Sykes S."/>
            <person name="Wortman J."/>
            <person name="Nusbaum C."/>
            <person name="Birren B."/>
        </authorList>
    </citation>
    <scope>NUCLEOTIDE SEQUENCE [LARGE SCALE GENOMIC DNA]</scope>
    <source>
        <strain evidence="2 3">BVS029A5</strain>
    </source>
</reference>
<dbReference type="EMBL" id="AGWP01000009">
    <property type="protein sequence ID" value="EJZ85318.1"/>
    <property type="molecule type" value="Genomic_DNA"/>
</dbReference>
<evidence type="ECO:0000256" key="1">
    <source>
        <dbReference type="SAM" id="SignalP"/>
    </source>
</evidence>
<comment type="caution">
    <text evidence="2">The sequence shown here is derived from an EMBL/GenBank/DDBJ whole genome shotgun (WGS) entry which is preliminary data.</text>
</comment>
<keyword evidence="3" id="KW-1185">Reference proteome</keyword>
<protein>
    <submittedName>
        <fullName evidence="2">Uncharacterized protein</fullName>
    </submittedName>
</protein>
<dbReference type="AlphaFoldDB" id="K0YPD6"/>
<evidence type="ECO:0000313" key="2">
    <source>
        <dbReference type="EMBL" id="EJZ85318.1"/>
    </source>
</evidence>
<dbReference type="PATRIC" id="fig|888439.3.peg.1814"/>
<dbReference type="HOGENOM" id="CLU_2490852_0_0_11"/>
<feature type="chain" id="PRO_5003841516" evidence="1">
    <location>
        <begin position="30"/>
        <end position="86"/>
    </location>
</feature>